<dbReference type="InterPro" id="IPR058547">
    <property type="entry name" value="Pelota_N"/>
</dbReference>
<proteinExistence type="inferred from homology"/>
<reference evidence="11 13" key="2">
    <citation type="journal article" date="2019" name="Nat. Microbiol.">
        <title>Wide diversity of methane and short-chain alkane metabolisms in uncultured archaea.</title>
        <authorList>
            <person name="Borrel G."/>
            <person name="Adam P.S."/>
            <person name="McKay L.J."/>
            <person name="Chen L.X."/>
            <person name="Sierra-Garcia I.N."/>
            <person name="Sieber C.M."/>
            <person name="Letourneur Q."/>
            <person name="Ghozlane A."/>
            <person name="Andersen G.L."/>
            <person name="Li W.J."/>
            <person name="Hallam S.J."/>
            <person name="Muyzer G."/>
            <person name="de Oliveira V.M."/>
            <person name="Inskeep W.P."/>
            <person name="Banfield J.F."/>
            <person name="Gribaldo S."/>
        </authorList>
    </citation>
    <scope>NUCLEOTIDE SEQUENCE [LARGE SCALE GENOMIC DNA]</scope>
    <source>
        <strain evidence="11">Verst-YHS</strain>
    </source>
</reference>
<comment type="similarity">
    <text evidence="3 9">Belongs to the eukaryotic release factor 1 family. Pelota subfamily.</text>
</comment>
<dbReference type="Proteomes" id="UP000316080">
    <property type="component" value="Unassembled WGS sequence"/>
</dbReference>
<dbReference type="Pfam" id="PF26356">
    <property type="entry name" value="Pelota_N"/>
    <property type="match status" value="1"/>
</dbReference>
<keyword evidence="7 9" id="KW-0255">Endonuclease</keyword>
<name>A0A520KGP9_9CREN</name>
<dbReference type="PANTHER" id="PTHR10853:SF0">
    <property type="entry name" value="PROTEIN PELOTA HOMOLOG"/>
    <property type="match status" value="1"/>
</dbReference>
<dbReference type="AlphaFoldDB" id="A0A520KGP9"/>
<dbReference type="SUPFAM" id="SSF55315">
    <property type="entry name" value="L30e-like"/>
    <property type="match status" value="1"/>
</dbReference>
<dbReference type="SMART" id="SM01194">
    <property type="entry name" value="eRF1_1"/>
    <property type="match status" value="1"/>
</dbReference>
<evidence type="ECO:0000313" key="11">
    <source>
        <dbReference type="EMBL" id="RZN57337.1"/>
    </source>
</evidence>
<evidence type="ECO:0000256" key="5">
    <source>
        <dbReference type="ARBA" id="ARBA00022722"/>
    </source>
</evidence>
<dbReference type="SUPFAM" id="SSF53137">
    <property type="entry name" value="Translational machinery components"/>
    <property type="match status" value="1"/>
</dbReference>
<sequence>MRIIEKDLKNKTIEIEVEDTEDMWHLYNLIDIGDNVCGYTTREIRIAKGDGTEERCGRKRIYLCIEVEDIYFQSFTENLRIHGKIISCPDDIFIRGSYHTFSVKVGDRLKIIKKTWFSFHEERLSLAEKKERKNAIIITIDEENADIFLVKDYYLHHYMSIPSHISGKYLEDNKRSSERLKYLNNVAKEIMRLLEKEEYYVVIGGPGFTKNDLFSILKDKNIKVIIEEASSIGPSGAREILKRGALLKIFKESRLLRDIKLIDELLFRLAKKPNLITYGIEEVKRAVEQGAVDSLLISDKLFKKLNINEKLIIEEICKKVENYGGKVYFIGSEHEKGIQFFNLGGIAAFLRFPIS</sequence>
<dbReference type="GO" id="GO:0070966">
    <property type="term" value="P:nuclear-transcribed mRNA catabolic process, no-go decay"/>
    <property type="evidence" value="ECO:0007669"/>
    <property type="project" value="InterPro"/>
</dbReference>
<dbReference type="InterPro" id="IPR005140">
    <property type="entry name" value="eRF1_Pelota-like_N"/>
</dbReference>
<dbReference type="Gene3D" id="2.30.30.870">
    <property type="entry name" value="Pelota, domain A"/>
    <property type="match status" value="1"/>
</dbReference>
<dbReference type="Gene3D" id="3.30.420.60">
    <property type="entry name" value="eRF1 domain 2"/>
    <property type="match status" value="1"/>
</dbReference>
<dbReference type="GO" id="GO:0032790">
    <property type="term" value="P:ribosome disassembly"/>
    <property type="evidence" value="ECO:0007669"/>
    <property type="project" value="TreeGrafter"/>
</dbReference>
<comment type="cofactor">
    <cofactor evidence="1 9">
        <name>a divalent metal cation</name>
        <dbReference type="ChEBI" id="CHEBI:60240"/>
    </cofactor>
</comment>
<evidence type="ECO:0000313" key="13">
    <source>
        <dbReference type="Proteomes" id="UP000316080"/>
    </source>
</evidence>
<evidence type="ECO:0000259" key="10">
    <source>
        <dbReference type="SMART" id="SM01194"/>
    </source>
</evidence>
<dbReference type="InterPro" id="IPR029064">
    <property type="entry name" value="Ribosomal_eL30-like_sf"/>
</dbReference>
<dbReference type="PANTHER" id="PTHR10853">
    <property type="entry name" value="PELOTA"/>
    <property type="match status" value="1"/>
</dbReference>
<dbReference type="GO" id="GO:0046872">
    <property type="term" value="F:metal ion binding"/>
    <property type="evidence" value="ECO:0007669"/>
    <property type="project" value="UniProtKB-UniRule"/>
</dbReference>
<evidence type="ECO:0000256" key="8">
    <source>
        <dbReference type="ARBA" id="ARBA00022801"/>
    </source>
</evidence>
<evidence type="ECO:0000256" key="4">
    <source>
        <dbReference type="ARBA" id="ARBA00022490"/>
    </source>
</evidence>
<evidence type="ECO:0000256" key="7">
    <source>
        <dbReference type="ARBA" id="ARBA00022759"/>
    </source>
</evidence>
<keyword evidence="6 9" id="KW-0479">Metal-binding</keyword>
<protein>
    <recommendedName>
        <fullName evidence="9">Protein pelota homolog</fullName>
        <ecNumber evidence="9">3.1.-.-</ecNumber>
    </recommendedName>
</protein>
<dbReference type="EMBL" id="RXIH01000008">
    <property type="protein sequence ID" value="RZN57337.1"/>
    <property type="molecule type" value="Genomic_DNA"/>
</dbReference>
<dbReference type="GO" id="GO:0070481">
    <property type="term" value="P:nuclear-transcribed mRNA catabolic process, non-stop decay"/>
    <property type="evidence" value="ECO:0007669"/>
    <property type="project" value="InterPro"/>
</dbReference>
<reference evidence="12 14" key="1">
    <citation type="journal article" date="2019" name="Nat. Microbiol.">
        <title>Expanding anaerobic alkane metabolism in the domain of Archaea.</title>
        <authorList>
            <person name="Wang Y."/>
            <person name="Wegener G."/>
            <person name="Hou J."/>
            <person name="Wang F."/>
            <person name="Xiao X."/>
        </authorList>
    </citation>
    <scope>NUCLEOTIDE SEQUENCE [LARGE SCALE GENOMIC DNA]</scope>
    <source>
        <strain evidence="12">WYZ-LMO11</strain>
    </source>
</reference>
<evidence type="ECO:0000256" key="6">
    <source>
        <dbReference type="ARBA" id="ARBA00022723"/>
    </source>
</evidence>
<dbReference type="GO" id="GO:0004519">
    <property type="term" value="F:endonuclease activity"/>
    <property type="evidence" value="ECO:0007669"/>
    <property type="project" value="UniProtKB-UniRule"/>
</dbReference>
<dbReference type="HAMAP" id="MF_01853">
    <property type="entry name" value="PelO"/>
    <property type="match status" value="1"/>
</dbReference>
<dbReference type="InterPro" id="IPR042226">
    <property type="entry name" value="eFR1_2_sf"/>
</dbReference>
<feature type="domain" description="eRF1/Pelota-like N-terminal" evidence="10">
    <location>
        <begin position="1"/>
        <end position="129"/>
    </location>
</feature>
<comment type="caution">
    <text evidence="11">The sequence shown here is derived from an EMBL/GenBank/DDBJ whole genome shotgun (WGS) entry which is preliminary data.</text>
</comment>
<comment type="subcellular location">
    <subcellularLocation>
        <location evidence="2 9">Cytoplasm</location>
    </subcellularLocation>
</comment>
<dbReference type="Gene3D" id="3.30.1330.30">
    <property type="match status" value="1"/>
</dbReference>
<comment type="function">
    <text evidence="9">May function in recognizing stalled ribosomes, interact with stem-loop structures in stalled mRNA molecules, and effect endonucleolytic cleavage of the mRNA. May play a role in the release non-functional ribosomes and degradation of damaged mRNAs. Has endoribonuclease activity.</text>
</comment>
<evidence type="ECO:0000313" key="12">
    <source>
        <dbReference type="EMBL" id="TDA38076.1"/>
    </source>
</evidence>
<comment type="domain">
    <text evidence="9">The N-terminal domain has the RNA-binding Sm fold. It harbors the endoribonuclease activity.</text>
</comment>
<dbReference type="Pfam" id="PF03465">
    <property type="entry name" value="eRF1_3"/>
    <property type="match status" value="1"/>
</dbReference>
<keyword evidence="5 9" id="KW-0540">Nuclease</keyword>
<dbReference type="SUPFAM" id="SSF159065">
    <property type="entry name" value="Dom34/Pelota N-terminal domain-like"/>
    <property type="match status" value="1"/>
</dbReference>
<dbReference type="GO" id="GO:0071025">
    <property type="term" value="P:RNA surveillance"/>
    <property type="evidence" value="ECO:0007669"/>
    <property type="project" value="InterPro"/>
</dbReference>
<evidence type="ECO:0000256" key="1">
    <source>
        <dbReference type="ARBA" id="ARBA00001968"/>
    </source>
</evidence>
<gene>
    <name evidence="9" type="primary">pelA</name>
    <name evidence="12" type="ORF">DSO09_05290</name>
    <name evidence="11" type="ORF">EF809_01095</name>
</gene>
<dbReference type="GO" id="GO:0005737">
    <property type="term" value="C:cytoplasm"/>
    <property type="evidence" value="ECO:0007669"/>
    <property type="project" value="UniProtKB-SubCell"/>
</dbReference>
<dbReference type="InterPro" id="IPR005142">
    <property type="entry name" value="eRF1_3"/>
</dbReference>
<dbReference type="EMBL" id="QNVI01000060">
    <property type="protein sequence ID" value="TDA38076.1"/>
    <property type="molecule type" value="Genomic_DNA"/>
</dbReference>
<evidence type="ECO:0000256" key="9">
    <source>
        <dbReference type="HAMAP-Rule" id="MF_01853"/>
    </source>
</evidence>
<dbReference type="InterPro" id="IPR004405">
    <property type="entry name" value="TF_pelota"/>
</dbReference>
<accession>A0A520KGP9</accession>
<organism evidence="11 13">
    <name type="scientific">Thermoproteota archaeon</name>
    <dbReference type="NCBI Taxonomy" id="2056631"/>
    <lineage>
        <taxon>Archaea</taxon>
        <taxon>Thermoproteota</taxon>
    </lineage>
</organism>
<dbReference type="GO" id="GO:0016787">
    <property type="term" value="F:hydrolase activity"/>
    <property type="evidence" value="ECO:0007669"/>
    <property type="project" value="UniProtKB-KW"/>
</dbReference>
<keyword evidence="4 9" id="KW-0963">Cytoplasm</keyword>
<dbReference type="InterPro" id="IPR023521">
    <property type="entry name" value="Pelota_arc"/>
</dbReference>
<evidence type="ECO:0000256" key="2">
    <source>
        <dbReference type="ARBA" id="ARBA00004496"/>
    </source>
</evidence>
<dbReference type="GO" id="GO:0070651">
    <property type="term" value="P:nonfunctional rRNA decay"/>
    <property type="evidence" value="ECO:0007669"/>
    <property type="project" value="TreeGrafter"/>
</dbReference>
<comment type="subunit">
    <text evidence="9">Monomer.</text>
</comment>
<evidence type="ECO:0000256" key="3">
    <source>
        <dbReference type="ARBA" id="ARBA00009504"/>
    </source>
</evidence>
<dbReference type="Proteomes" id="UP000317265">
    <property type="component" value="Unassembled WGS sequence"/>
</dbReference>
<evidence type="ECO:0000313" key="14">
    <source>
        <dbReference type="Proteomes" id="UP000317265"/>
    </source>
</evidence>
<keyword evidence="8 9" id="KW-0378">Hydrolase</keyword>
<dbReference type="NCBIfam" id="TIGR00111">
    <property type="entry name" value="pelota"/>
    <property type="match status" value="1"/>
</dbReference>
<dbReference type="InterPro" id="IPR038069">
    <property type="entry name" value="Pelota/DOM34_N"/>
</dbReference>
<dbReference type="EC" id="3.1.-.-" evidence="9"/>